<evidence type="ECO:0000313" key="1">
    <source>
        <dbReference type="Proteomes" id="UP000192223"/>
    </source>
</evidence>
<dbReference type="InParanoid" id="A0A7F5R0I4"/>
<dbReference type="RefSeq" id="XP_025831151.1">
    <property type="nucleotide sequence ID" value="XM_025975366.1"/>
</dbReference>
<gene>
    <name evidence="2" type="primary">LOC108738707</name>
</gene>
<dbReference type="AlphaFoldDB" id="A0A7F5R0I4"/>
<accession>A0A7F5R0I4</accession>
<reference evidence="2" key="1">
    <citation type="submission" date="2025-08" db="UniProtKB">
        <authorList>
            <consortium name="RefSeq"/>
        </authorList>
    </citation>
    <scope>IDENTIFICATION</scope>
    <source>
        <tissue evidence="2">Entire body</tissue>
    </source>
</reference>
<sequence length="332" mass="37183">MRILYSALNYPCFTRNTQILKETGVPSLSEAAIKFAANLRVRSPKPVHLNTSDFAQAERVQHASDPARRPQQDLRALFVRLKYLHAPFLGVPGIPPCDPRLTLELPLPTWAFELLRLQTPLVAPVFRNAAPSWDVMQTASSDALSFACKPDDLECKKMQLRMPTDVNEQDRQRKRCDTCLKSYRCAKLRKCEPCEKICGNDVMGNVGSINKIDEYSAYFTLGEFGPGFQMDQIVDFIGLPERDKYEKVVVIGKTKDQNGLKKCKALIIDPVESFKDIKEAKCAGIALKKTETDQKLVAPSNIQDYIETAENHLIALLAEFQLGETASTASTN</sequence>
<proteinExistence type="predicted"/>
<name>A0A7F5R0I4_AGRPL</name>
<dbReference type="KEGG" id="apln:108738707"/>
<dbReference type="GeneID" id="108738707"/>
<protein>
    <submittedName>
        <fullName evidence="2">Uncharacterized protein LOC108738707</fullName>
    </submittedName>
</protein>
<evidence type="ECO:0000313" key="2">
    <source>
        <dbReference type="RefSeq" id="XP_025831151.1"/>
    </source>
</evidence>
<keyword evidence="1" id="KW-1185">Reference proteome</keyword>
<organism evidence="1 2">
    <name type="scientific">Agrilus planipennis</name>
    <name type="common">Emerald ash borer</name>
    <name type="synonym">Agrilus marcopoli</name>
    <dbReference type="NCBI Taxonomy" id="224129"/>
    <lineage>
        <taxon>Eukaryota</taxon>
        <taxon>Metazoa</taxon>
        <taxon>Ecdysozoa</taxon>
        <taxon>Arthropoda</taxon>
        <taxon>Hexapoda</taxon>
        <taxon>Insecta</taxon>
        <taxon>Pterygota</taxon>
        <taxon>Neoptera</taxon>
        <taxon>Endopterygota</taxon>
        <taxon>Coleoptera</taxon>
        <taxon>Polyphaga</taxon>
        <taxon>Elateriformia</taxon>
        <taxon>Buprestoidea</taxon>
        <taxon>Buprestidae</taxon>
        <taxon>Agrilinae</taxon>
        <taxon>Agrilus</taxon>
    </lineage>
</organism>
<dbReference type="Proteomes" id="UP000192223">
    <property type="component" value="Unplaced"/>
</dbReference>